<evidence type="ECO:0000313" key="2">
    <source>
        <dbReference type="Proteomes" id="UP000789508"/>
    </source>
</evidence>
<proteinExistence type="predicted"/>
<organism evidence="1 2">
    <name type="scientific">Ambispora leptoticha</name>
    <dbReference type="NCBI Taxonomy" id="144679"/>
    <lineage>
        <taxon>Eukaryota</taxon>
        <taxon>Fungi</taxon>
        <taxon>Fungi incertae sedis</taxon>
        <taxon>Mucoromycota</taxon>
        <taxon>Glomeromycotina</taxon>
        <taxon>Glomeromycetes</taxon>
        <taxon>Archaeosporales</taxon>
        <taxon>Ambisporaceae</taxon>
        <taxon>Ambispora</taxon>
    </lineage>
</organism>
<keyword evidence="2" id="KW-1185">Reference proteome</keyword>
<feature type="non-terminal residue" evidence="1">
    <location>
        <position position="47"/>
    </location>
</feature>
<dbReference type="AlphaFoldDB" id="A0A9N9HXP9"/>
<protein>
    <submittedName>
        <fullName evidence="1">2697_t:CDS:1</fullName>
    </submittedName>
</protein>
<dbReference type="Proteomes" id="UP000789508">
    <property type="component" value="Unassembled WGS sequence"/>
</dbReference>
<evidence type="ECO:0000313" key="1">
    <source>
        <dbReference type="EMBL" id="CAG8711044.1"/>
    </source>
</evidence>
<accession>A0A9N9HXP9</accession>
<name>A0A9N9HXP9_9GLOM</name>
<dbReference type="EMBL" id="CAJVPS010022519">
    <property type="protein sequence ID" value="CAG8711044.1"/>
    <property type="molecule type" value="Genomic_DNA"/>
</dbReference>
<reference evidence="1" key="1">
    <citation type="submission" date="2021-06" db="EMBL/GenBank/DDBJ databases">
        <authorList>
            <person name="Kallberg Y."/>
            <person name="Tangrot J."/>
            <person name="Rosling A."/>
        </authorList>
    </citation>
    <scope>NUCLEOTIDE SEQUENCE</scope>
    <source>
        <strain evidence="1">FL130A</strain>
    </source>
</reference>
<comment type="caution">
    <text evidence="1">The sequence shown here is derived from an EMBL/GenBank/DDBJ whole genome shotgun (WGS) entry which is preliminary data.</text>
</comment>
<gene>
    <name evidence="1" type="ORF">ALEPTO_LOCUS11908</name>
</gene>
<sequence length="47" mass="5353">MSIETPEEQKMKDVSSSIVSEFVDLQKNNPTQRNVLLAIPIEEDFTT</sequence>